<evidence type="ECO:0000256" key="1">
    <source>
        <dbReference type="ARBA" id="ARBA00022574"/>
    </source>
</evidence>
<name>A0AAD7XN99_9STRA</name>
<dbReference type="PANTHER" id="PTHR19856:SF0">
    <property type="entry name" value="WD REPEAT-CONTAINING PROTEIN 1"/>
    <property type="match status" value="1"/>
</dbReference>
<feature type="repeat" description="WD" evidence="3">
    <location>
        <begin position="59"/>
        <end position="100"/>
    </location>
</feature>
<evidence type="ECO:0000256" key="2">
    <source>
        <dbReference type="ARBA" id="ARBA00022737"/>
    </source>
</evidence>
<feature type="repeat" description="WD" evidence="3">
    <location>
        <begin position="510"/>
        <end position="544"/>
    </location>
</feature>
<reference evidence="4" key="1">
    <citation type="submission" date="2023-01" db="EMBL/GenBank/DDBJ databases">
        <title>Metagenome sequencing of chrysophaentin producing Chrysophaeum taylorii.</title>
        <authorList>
            <person name="Davison J."/>
            <person name="Bewley C."/>
        </authorList>
    </citation>
    <scope>NUCLEOTIDE SEQUENCE</scope>
    <source>
        <strain evidence="4">NIES-1699</strain>
    </source>
</reference>
<dbReference type="SMART" id="SM00320">
    <property type="entry name" value="WD40"/>
    <property type="match status" value="11"/>
</dbReference>
<dbReference type="Gene3D" id="2.130.10.10">
    <property type="entry name" value="YVTN repeat-like/Quinoprotein amine dehydrogenase"/>
    <property type="match status" value="2"/>
</dbReference>
<dbReference type="Pfam" id="PF00400">
    <property type="entry name" value="WD40"/>
    <property type="match status" value="5"/>
</dbReference>
<sequence length="630" mass="67308">MATFLESPKLLSRYVPGPSMERGHALNLYAHPSEARLIYPFAKFVIVRSLEVPTDNFVYRGHRFAVGVARFSPNGFWVASGDAGGFLRVWSWDNPEHTLKLEVQALGGAIVDLEWDGESKRICVVGDGKGVVAKCVMWDTGNTVGEMVGHIKKAITCAYRQTRPFRIATGSEDFRVVFYKGPPFKIDHSVSEHRNYVNCVRYAPSGDLFASVGSDKKIVLYDGKEGTVALSDLRPTDEKLAHKGSVYSCAFSPDGKLLATASADKTVKLWVVPDGTSTTTTTKCSTLDFGADVGSMQNAVAWPQKGGLVSVSLSGDVNCLTVGSDNALSVSKVLVAPQAPISAAATTVDDDGVFVGCNDGTVFRFGPENWLKLETAIPTKPGGSPARPCHAGKVTALCAAPPSSPYAVVSAGFDDKIRFASKDEYDAELAVDGQPNALAPLDDGVVFSTTRGVGRVDLSGPPPPPKVSLFVATTFDPTAVGAAADAVVVGGKDGSLRVLDPNTLAEKLQLPPHRGEITAISFSPDGAKLAVSDADREIKLYETRAYAVELQSLWRFHTARVTSLAWHPSSKFLASTANDESIFVWSLDNPQNAPVKFEFAHKDGVTALAWRGDHLVSVGNDACACVWTPL</sequence>
<dbReference type="PANTHER" id="PTHR19856">
    <property type="entry name" value="WD-REPEATCONTAINING PROTEIN WDR1"/>
    <property type="match status" value="1"/>
</dbReference>
<dbReference type="InterPro" id="IPR001680">
    <property type="entry name" value="WD40_rpt"/>
</dbReference>
<dbReference type="Proteomes" id="UP001230188">
    <property type="component" value="Unassembled WGS sequence"/>
</dbReference>
<dbReference type="AlphaFoldDB" id="A0AAD7XN99"/>
<dbReference type="GO" id="GO:0030042">
    <property type="term" value="P:actin filament depolymerization"/>
    <property type="evidence" value="ECO:0007669"/>
    <property type="project" value="TreeGrafter"/>
</dbReference>
<dbReference type="GO" id="GO:0030864">
    <property type="term" value="C:cortical actin cytoskeleton"/>
    <property type="evidence" value="ECO:0007669"/>
    <property type="project" value="TreeGrafter"/>
</dbReference>
<feature type="repeat" description="WD" evidence="3">
    <location>
        <begin position="190"/>
        <end position="231"/>
    </location>
</feature>
<dbReference type="SUPFAM" id="SSF50978">
    <property type="entry name" value="WD40 repeat-like"/>
    <property type="match status" value="2"/>
</dbReference>
<feature type="repeat" description="WD" evidence="3">
    <location>
        <begin position="554"/>
        <end position="595"/>
    </location>
</feature>
<organism evidence="4 5">
    <name type="scientific">Chrysophaeum taylorii</name>
    <dbReference type="NCBI Taxonomy" id="2483200"/>
    <lineage>
        <taxon>Eukaryota</taxon>
        <taxon>Sar</taxon>
        <taxon>Stramenopiles</taxon>
        <taxon>Ochrophyta</taxon>
        <taxon>Pelagophyceae</taxon>
        <taxon>Pelagomonadales</taxon>
        <taxon>Pelagomonadaceae</taxon>
        <taxon>Chrysophaeum</taxon>
    </lineage>
</organism>
<dbReference type="InterPro" id="IPR036322">
    <property type="entry name" value="WD40_repeat_dom_sf"/>
</dbReference>
<proteinExistence type="predicted"/>
<evidence type="ECO:0000313" key="4">
    <source>
        <dbReference type="EMBL" id="KAJ8605356.1"/>
    </source>
</evidence>
<dbReference type="GO" id="GO:0051015">
    <property type="term" value="F:actin filament binding"/>
    <property type="evidence" value="ECO:0007669"/>
    <property type="project" value="TreeGrafter"/>
</dbReference>
<dbReference type="InterPro" id="IPR015943">
    <property type="entry name" value="WD40/YVTN_repeat-like_dom_sf"/>
</dbReference>
<comment type="caution">
    <text evidence="4">The sequence shown here is derived from an EMBL/GenBank/DDBJ whole genome shotgun (WGS) entry which is preliminary data.</text>
</comment>
<accession>A0AAD7XN99</accession>
<keyword evidence="2" id="KW-0677">Repeat</keyword>
<dbReference type="PROSITE" id="PS50294">
    <property type="entry name" value="WD_REPEATS_REGION"/>
    <property type="match status" value="4"/>
</dbReference>
<dbReference type="FunFam" id="2.130.10.10:FF:000102">
    <property type="entry name" value="Actin-interacting protein 1"/>
    <property type="match status" value="1"/>
</dbReference>
<dbReference type="PROSITE" id="PS50082">
    <property type="entry name" value="WD_REPEATS_2"/>
    <property type="match status" value="5"/>
</dbReference>
<keyword evidence="1 3" id="KW-0853">WD repeat</keyword>
<gene>
    <name evidence="4" type="ORF">CTAYLR_002341</name>
</gene>
<evidence type="ECO:0000313" key="5">
    <source>
        <dbReference type="Proteomes" id="UP001230188"/>
    </source>
</evidence>
<dbReference type="EMBL" id="JAQMWT010000316">
    <property type="protein sequence ID" value="KAJ8605356.1"/>
    <property type="molecule type" value="Genomic_DNA"/>
</dbReference>
<protein>
    <submittedName>
        <fullName evidence="4">Uncharacterized protein</fullName>
    </submittedName>
</protein>
<keyword evidence="5" id="KW-1185">Reference proteome</keyword>
<feature type="repeat" description="WD" evidence="3">
    <location>
        <begin position="239"/>
        <end position="280"/>
    </location>
</feature>
<evidence type="ECO:0000256" key="3">
    <source>
        <dbReference type="PROSITE-ProRule" id="PRU00221"/>
    </source>
</evidence>